<organism evidence="10 11">
    <name type="scientific">Tritrichomonas foetus</name>
    <dbReference type="NCBI Taxonomy" id="1144522"/>
    <lineage>
        <taxon>Eukaryota</taxon>
        <taxon>Metamonada</taxon>
        <taxon>Parabasalia</taxon>
        <taxon>Tritrichomonadida</taxon>
        <taxon>Tritrichomonadidae</taxon>
        <taxon>Tritrichomonas</taxon>
    </lineage>
</organism>
<dbReference type="InterPro" id="IPR029063">
    <property type="entry name" value="SAM-dependent_MTases_sf"/>
</dbReference>
<evidence type="ECO:0000256" key="3">
    <source>
        <dbReference type="ARBA" id="ARBA00012533"/>
    </source>
</evidence>
<evidence type="ECO:0000256" key="9">
    <source>
        <dbReference type="ARBA" id="ARBA00038126"/>
    </source>
</evidence>
<evidence type="ECO:0000256" key="6">
    <source>
        <dbReference type="ARBA" id="ARBA00022679"/>
    </source>
</evidence>
<evidence type="ECO:0000256" key="1">
    <source>
        <dbReference type="ARBA" id="ARBA00004123"/>
    </source>
</evidence>
<comment type="subcellular location">
    <subcellularLocation>
        <location evidence="2">Cytoplasm</location>
    </subcellularLocation>
    <subcellularLocation>
        <location evidence="1">Nucleus</location>
    </subcellularLocation>
</comment>
<evidence type="ECO:0000256" key="2">
    <source>
        <dbReference type="ARBA" id="ARBA00004496"/>
    </source>
</evidence>
<dbReference type="Pfam" id="PF10294">
    <property type="entry name" value="Methyltransf_16"/>
    <property type="match status" value="1"/>
</dbReference>
<evidence type="ECO:0000256" key="5">
    <source>
        <dbReference type="ARBA" id="ARBA00022603"/>
    </source>
</evidence>
<dbReference type="Proteomes" id="UP000179807">
    <property type="component" value="Unassembled WGS sequence"/>
</dbReference>
<dbReference type="PANTHER" id="PTHR14614:SF39">
    <property type="entry name" value="HISTIDINE PROTEIN METHYLTRANSFERASE 1 HOMOLOG"/>
    <property type="match status" value="1"/>
</dbReference>
<dbReference type="GO" id="GO:0005737">
    <property type="term" value="C:cytoplasm"/>
    <property type="evidence" value="ECO:0007669"/>
    <property type="project" value="UniProtKB-SubCell"/>
</dbReference>
<dbReference type="InterPro" id="IPR019410">
    <property type="entry name" value="Methyltransf_16"/>
</dbReference>
<name>A0A1J4K9D8_9EUKA</name>
<reference evidence="10" key="1">
    <citation type="submission" date="2016-10" db="EMBL/GenBank/DDBJ databases">
        <authorList>
            <person name="Benchimol M."/>
            <person name="Almeida L.G."/>
            <person name="Vasconcelos A.T."/>
            <person name="Perreira-Neves A."/>
            <person name="Rosa I.A."/>
            <person name="Tasca T."/>
            <person name="Bogo M.R."/>
            <person name="de Souza W."/>
        </authorList>
    </citation>
    <scope>NUCLEOTIDE SEQUENCE [LARGE SCALE GENOMIC DNA]</scope>
    <source>
        <strain evidence="10">K</strain>
    </source>
</reference>
<comment type="similarity">
    <text evidence="9">Belongs to the methyltransferase superfamily. METTL18 family.</text>
</comment>
<evidence type="ECO:0000313" key="11">
    <source>
        <dbReference type="Proteomes" id="UP000179807"/>
    </source>
</evidence>
<keyword evidence="6" id="KW-0808">Transferase</keyword>
<evidence type="ECO:0000313" key="10">
    <source>
        <dbReference type="EMBL" id="OHT08089.1"/>
    </source>
</evidence>
<protein>
    <recommendedName>
        <fullName evidence="3">protein-histidine N-methyltransferase</fullName>
        <ecNumber evidence="3">2.1.1.85</ecNumber>
    </recommendedName>
</protein>
<accession>A0A1J4K9D8</accession>
<dbReference type="RefSeq" id="XP_068361225.1">
    <property type="nucleotide sequence ID" value="XM_068503214.1"/>
</dbReference>
<proteinExistence type="inferred from homology"/>
<dbReference type="SUPFAM" id="SSF53335">
    <property type="entry name" value="S-adenosyl-L-methionine-dependent methyltransferases"/>
    <property type="match status" value="1"/>
</dbReference>
<dbReference type="GO" id="GO:0018064">
    <property type="term" value="F:protein-L-histidine N-tele-methyltransferase activity"/>
    <property type="evidence" value="ECO:0007669"/>
    <property type="project" value="UniProtKB-EC"/>
</dbReference>
<keyword evidence="7" id="KW-0949">S-adenosyl-L-methionine</keyword>
<dbReference type="GeneID" id="94837918"/>
<sequence>MFTPKIHEDWEIKTYCGIKSYAPPNNTVPNEVVPGVYEGGFQLWECTLDLLKFMETIDFNGKTVYELGCGRGLPGIYAALHGASQVVLQDFNKEVVEELCIPNAQINNCPENIVSYSADSWADIPKNCPSQSYDVILASETIYRKEQLPVFVDAFSHLVKPDGIVVVAAKRMYFGLSGSVYDLIELVKGKFTYKLTEFKDKSAYTRDVIVLQKIQ</sequence>
<evidence type="ECO:0000256" key="4">
    <source>
        <dbReference type="ARBA" id="ARBA00022490"/>
    </source>
</evidence>
<keyword evidence="11" id="KW-1185">Reference proteome</keyword>
<gene>
    <name evidence="10" type="ORF">TRFO_23542</name>
</gene>
<evidence type="ECO:0000256" key="7">
    <source>
        <dbReference type="ARBA" id="ARBA00022691"/>
    </source>
</evidence>
<dbReference type="CDD" id="cd02440">
    <property type="entry name" value="AdoMet_MTases"/>
    <property type="match status" value="1"/>
</dbReference>
<dbReference type="GO" id="GO:0005634">
    <property type="term" value="C:nucleus"/>
    <property type="evidence" value="ECO:0007669"/>
    <property type="project" value="UniProtKB-SubCell"/>
</dbReference>
<comment type="caution">
    <text evidence="10">The sequence shown here is derived from an EMBL/GenBank/DDBJ whole genome shotgun (WGS) entry which is preliminary data.</text>
</comment>
<keyword evidence="5" id="KW-0489">Methyltransferase</keyword>
<dbReference type="Gene3D" id="3.40.50.150">
    <property type="entry name" value="Vaccinia Virus protein VP39"/>
    <property type="match status" value="1"/>
</dbReference>
<keyword evidence="4" id="KW-0963">Cytoplasm</keyword>
<dbReference type="GO" id="GO:0032259">
    <property type="term" value="P:methylation"/>
    <property type="evidence" value="ECO:0007669"/>
    <property type="project" value="UniProtKB-KW"/>
</dbReference>
<dbReference type="PANTHER" id="PTHR14614">
    <property type="entry name" value="HEPATOCELLULAR CARCINOMA-ASSOCIATED ANTIGEN"/>
    <property type="match status" value="1"/>
</dbReference>
<dbReference type="VEuPathDB" id="TrichDB:TRFO_23542"/>
<dbReference type="EC" id="2.1.1.85" evidence="3"/>
<keyword evidence="8" id="KW-0539">Nucleus</keyword>
<dbReference type="EMBL" id="MLAK01000678">
    <property type="protein sequence ID" value="OHT08089.1"/>
    <property type="molecule type" value="Genomic_DNA"/>
</dbReference>
<evidence type="ECO:0000256" key="8">
    <source>
        <dbReference type="ARBA" id="ARBA00023242"/>
    </source>
</evidence>
<dbReference type="AlphaFoldDB" id="A0A1J4K9D8"/>
<dbReference type="OrthoDB" id="1723750at2759"/>